<dbReference type="InterPro" id="IPR034079">
    <property type="entry name" value="R3H_KhpB"/>
</dbReference>
<dbReference type="InterPro" id="IPR032782">
    <property type="entry name" value="KhpB_N"/>
</dbReference>
<evidence type="ECO:0000256" key="3">
    <source>
        <dbReference type="ARBA" id="ARBA00022960"/>
    </source>
</evidence>
<gene>
    <name evidence="7" type="ORF">SAMN02745199_0422</name>
</gene>
<dbReference type="InterPro" id="IPR036867">
    <property type="entry name" value="R3H_dom_sf"/>
</dbReference>
<dbReference type="SMART" id="SM01245">
    <property type="entry name" value="Jag_N"/>
    <property type="match status" value="1"/>
</dbReference>
<name>A0A1M5RAL0_9BACT</name>
<dbReference type="PANTHER" id="PTHR35800:SF1">
    <property type="entry name" value="RNA-BINDING PROTEIN KHPB"/>
    <property type="match status" value="1"/>
</dbReference>
<dbReference type="GO" id="GO:0003723">
    <property type="term" value="F:RNA binding"/>
    <property type="evidence" value="ECO:0007669"/>
    <property type="project" value="UniProtKB-KW"/>
</dbReference>
<evidence type="ECO:0000256" key="2">
    <source>
        <dbReference type="ARBA" id="ARBA00022884"/>
    </source>
</evidence>
<evidence type="ECO:0000256" key="1">
    <source>
        <dbReference type="ARBA" id="ARBA00022490"/>
    </source>
</evidence>
<dbReference type="InterPro" id="IPR015946">
    <property type="entry name" value="KH_dom-like_a/b"/>
</dbReference>
<dbReference type="InterPro" id="IPR001374">
    <property type="entry name" value="R3H_dom"/>
</dbReference>
<dbReference type="PANTHER" id="PTHR35800">
    <property type="entry name" value="PROTEIN JAG"/>
    <property type="match status" value="1"/>
</dbReference>
<dbReference type="EMBL" id="FQXN01000001">
    <property type="protein sequence ID" value="SHH23140.1"/>
    <property type="molecule type" value="Genomic_DNA"/>
</dbReference>
<dbReference type="GO" id="GO:0008360">
    <property type="term" value="P:regulation of cell shape"/>
    <property type="evidence" value="ECO:0007669"/>
    <property type="project" value="UniProtKB-KW"/>
</dbReference>
<dbReference type="InterPro" id="IPR038247">
    <property type="entry name" value="Jag_N_dom_sf"/>
</dbReference>
<evidence type="ECO:0000313" key="7">
    <source>
        <dbReference type="EMBL" id="SHH23140.1"/>
    </source>
</evidence>
<evidence type="ECO:0000256" key="4">
    <source>
        <dbReference type="ARBA" id="ARBA00023186"/>
    </source>
</evidence>
<dbReference type="SUPFAM" id="SSF82708">
    <property type="entry name" value="R3H domain"/>
    <property type="match status" value="1"/>
</dbReference>
<dbReference type="InterPro" id="IPR038008">
    <property type="entry name" value="Jag_KH"/>
</dbReference>
<dbReference type="Pfam" id="PF01424">
    <property type="entry name" value="R3H"/>
    <property type="match status" value="1"/>
</dbReference>
<evidence type="ECO:0000313" key="8">
    <source>
        <dbReference type="Proteomes" id="UP000242592"/>
    </source>
</evidence>
<dbReference type="InterPro" id="IPR039247">
    <property type="entry name" value="KhpB"/>
</dbReference>
<dbReference type="GO" id="GO:0071555">
    <property type="term" value="P:cell wall organization"/>
    <property type="evidence" value="ECO:0007669"/>
    <property type="project" value="UniProtKB-KW"/>
</dbReference>
<dbReference type="AlphaFoldDB" id="A0A1M5RAL0"/>
<dbReference type="CDD" id="cd02644">
    <property type="entry name" value="R3H_jag"/>
    <property type="match status" value="1"/>
</dbReference>
<dbReference type="NCBIfam" id="NF041568">
    <property type="entry name" value="Jag_EloR"/>
    <property type="match status" value="1"/>
</dbReference>
<dbReference type="RefSeq" id="WP_407701157.1">
    <property type="nucleotide sequence ID" value="NZ_FQXN01000001.1"/>
</dbReference>
<dbReference type="Pfam" id="PF14804">
    <property type="entry name" value="Jag_N"/>
    <property type="match status" value="1"/>
</dbReference>
<keyword evidence="2" id="KW-0694">RNA-binding</keyword>
<accession>A0A1M5RAL0</accession>
<dbReference type="STRING" id="1123380.SAMN02745199_0422"/>
<dbReference type="Gene3D" id="3.30.30.80">
    <property type="entry name" value="probable RNA-binding protein from clostridium symbiosum atcc 14940"/>
    <property type="match status" value="1"/>
</dbReference>
<dbReference type="Proteomes" id="UP000242592">
    <property type="component" value="Unassembled WGS sequence"/>
</dbReference>
<evidence type="ECO:0000259" key="6">
    <source>
        <dbReference type="PROSITE" id="PS51061"/>
    </source>
</evidence>
<dbReference type="PROSITE" id="PS51061">
    <property type="entry name" value="R3H"/>
    <property type="match status" value="1"/>
</dbReference>
<dbReference type="SMART" id="SM00393">
    <property type="entry name" value="R3H"/>
    <property type="match status" value="1"/>
</dbReference>
<keyword evidence="8" id="KW-1185">Reference proteome</keyword>
<keyword evidence="5" id="KW-0961">Cell wall biogenesis/degradation</keyword>
<dbReference type="Pfam" id="PF13083">
    <property type="entry name" value="KH_KhpA-B"/>
    <property type="match status" value="1"/>
</dbReference>
<keyword evidence="4" id="KW-0143">Chaperone</keyword>
<keyword evidence="3" id="KW-0133">Cell shape</keyword>
<proteinExistence type="predicted"/>
<keyword evidence="1" id="KW-0963">Cytoplasm</keyword>
<dbReference type="Gene3D" id="3.30.300.20">
    <property type="match status" value="1"/>
</dbReference>
<dbReference type="Gene3D" id="3.30.1370.50">
    <property type="entry name" value="R3H-like domain"/>
    <property type="match status" value="1"/>
</dbReference>
<evidence type="ECO:0000256" key="5">
    <source>
        <dbReference type="ARBA" id="ARBA00023316"/>
    </source>
</evidence>
<sequence>MKYLKRLTITGRSVEEILSVFEEDYDIKKGEYDYNVVDKGSVGFLGIFARDAVVEITIKKQYYERKLQEFVKKIVSHFDPDISVKVYSKNPRVFIAKINGEGIGKIIGKHGKGLGALQHLSTIFLNRLSDTKVTVLIDAGDYREKRKELIERIVKNALEKLKKDGVKKVELDPMFAFERMLVHEILKNFKDVVSYSVGVEPYRYVVIERREKDASFKARKSRTYNNR</sequence>
<reference evidence="8" key="1">
    <citation type="submission" date="2016-11" db="EMBL/GenBank/DDBJ databases">
        <authorList>
            <person name="Varghese N."/>
            <person name="Submissions S."/>
        </authorList>
    </citation>
    <scope>NUCLEOTIDE SEQUENCE [LARGE SCALE GENOMIC DNA]</scope>
    <source>
        <strain evidence="8">DSM 15807</strain>
    </source>
</reference>
<protein>
    <submittedName>
        <fullName evidence="7">SpoIIIJ-associated protein</fullName>
    </submittedName>
</protein>
<feature type="domain" description="R3H" evidence="6">
    <location>
        <begin position="144"/>
        <end position="211"/>
    </location>
</feature>
<organism evidence="7 8">
    <name type="scientific">Thermosipho atlanticus DSM 15807</name>
    <dbReference type="NCBI Taxonomy" id="1123380"/>
    <lineage>
        <taxon>Bacteria</taxon>
        <taxon>Thermotogati</taxon>
        <taxon>Thermotogota</taxon>
        <taxon>Thermotogae</taxon>
        <taxon>Thermotogales</taxon>
        <taxon>Fervidobacteriaceae</taxon>
        <taxon>Thermosipho</taxon>
    </lineage>
</organism>
<dbReference type="CDD" id="cd02414">
    <property type="entry name" value="KH-II_Jag"/>
    <property type="match status" value="1"/>
</dbReference>